<dbReference type="AlphaFoldDB" id="G0NS47"/>
<keyword evidence="2" id="KW-1185">Reference proteome</keyword>
<protein>
    <submittedName>
        <fullName evidence="1">Uncharacterized protein</fullName>
    </submittedName>
</protein>
<reference evidence="2" key="1">
    <citation type="submission" date="2011-07" db="EMBL/GenBank/DDBJ databases">
        <authorList>
            <consortium name="Caenorhabditis brenneri Sequencing and Analysis Consortium"/>
            <person name="Wilson R.K."/>
        </authorList>
    </citation>
    <scope>NUCLEOTIDE SEQUENCE [LARGE SCALE GENOMIC DNA]</scope>
    <source>
        <strain evidence="2">PB2801</strain>
    </source>
</reference>
<gene>
    <name evidence="1" type="ORF">CAEBREN_17945</name>
</gene>
<dbReference type="InParanoid" id="G0NS47"/>
<evidence type="ECO:0000313" key="1">
    <source>
        <dbReference type="EMBL" id="EGT36460.1"/>
    </source>
</evidence>
<proteinExistence type="predicted"/>
<dbReference type="Proteomes" id="UP000008068">
    <property type="component" value="Unassembled WGS sequence"/>
</dbReference>
<name>G0NS47_CAEBE</name>
<dbReference type="HOGENOM" id="CLU_1379213_0_0_1"/>
<accession>G0NS47</accession>
<sequence>MSGSWKNSRTRFEKTGRHSRLIWLRLRSNKDLLCLKRTAPSFSDSDNEDFQQTTLDTLRLIQQNIADSKKETLDSQKVLAEGITNRFKHLEQVGAQQTVVAKSELNKALLETIQWKTEELKKKQDARDEELKKMRQELREMKSHRNICWLTIQFKIQTQDKRRFPMKMRWDDLVQGEHKKIYQEKQALIVFLLIYFDL</sequence>
<organism evidence="2">
    <name type="scientific">Caenorhabditis brenneri</name>
    <name type="common">Nematode worm</name>
    <dbReference type="NCBI Taxonomy" id="135651"/>
    <lineage>
        <taxon>Eukaryota</taxon>
        <taxon>Metazoa</taxon>
        <taxon>Ecdysozoa</taxon>
        <taxon>Nematoda</taxon>
        <taxon>Chromadorea</taxon>
        <taxon>Rhabditida</taxon>
        <taxon>Rhabditina</taxon>
        <taxon>Rhabditomorpha</taxon>
        <taxon>Rhabditoidea</taxon>
        <taxon>Rhabditidae</taxon>
        <taxon>Peloderinae</taxon>
        <taxon>Caenorhabditis</taxon>
    </lineage>
</organism>
<dbReference type="EMBL" id="GL379935">
    <property type="protein sequence ID" value="EGT36460.1"/>
    <property type="molecule type" value="Genomic_DNA"/>
</dbReference>
<evidence type="ECO:0000313" key="2">
    <source>
        <dbReference type="Proteomes" id="UP000008068"/>
    </source>
</evidence>